<keyword evidence="8" id="KW-1185">Reference proteome</keyword>
<evidence type="ECO:0000256" key="2">
    <source>
        <dbReference type="ARBA" id="ARBA00022525"/>
    </source>
</evidence>
<evidence type="ECO:0000256" key="1">
    <source>
        <dbReference type="ARBA" id="ARBA00004613"/>
    </source>
</evidence>
<dbReference type="SMART" id="SM00287">
    <property type="entry name" value="SH3b"/>
    <property type="match status" value="1"/>
</dbReference>
<proteinExistence type="predicted"/>
<dbReference type="InterPro" id="IPR002901">
    <property type="entry name" value="MGlyc_endo_b_GlcNAc-like_dom"/>
</dbReference>
<dbReference type="Proteomes" id="UP001281447">
    <property type="component" value="Unassembled WGS sequence"/>
</dbReference>
<keyword evidence="4" id="KW-0378">Hydrolase</keyword>
<name>A0ABU5C5P1_9BACI</name>
<keyword evidence="5" id="KW-0961">Cell wall biogenesis/degradation</keyword>
<dbReference type="PROSITE" id="PS51781">
    <property type="entry name" value="SH3B"/>
    <property type="match status" value="1"/>
</dbReference>
<evidence type="ECO:0000313" key="8">
    <source>
        <dbReference type="Proteomes" id="UP001281447"/>
    </source>
</evidence>
<dbReference type="SUPFAM" id="SSF82057">
    <property type="entry name" value="Prokaryotic SH3-related domain"/>
    <property type="match status" value="1"/>
</dbReference>
<dbReference type="Pfam" id="PF01832">
    <property type="entry name" value="Glucosaminidase"/>
    <property type="match status" value="1"/>
</dbReference>
<sequence>MYYIKKKASAGGTVYYLLSEEASSTSGVVGWIKKSDVTWHTRKIVDKKKKTFYAKGTGKGYKRAWGGSKEVKLNSLSKYKGQEFSVDVTVQVGKQLWYRGKIGGKTVWIHESYLTKSANTTTKYNLTLDQAVNIQMKATPQTDSYTQYVSSEYVKISNGEYYVTADVLNVRKGPGASYAIVDQVYKGERLSIKKSVNGWYQLYWVDAKAADVKYYLDPNNFINDSKQKFQFLDLSKPSGATVTVLNNYLKGKGTLAGQGTAFIDAGKKYGINDVYLISHALLETGNGTSTLAKGVKYNGTTVYNMFGVGAYDSCPIDCGAKKSI</sequence>
<dbReference type="Gene3D" id="2.30.30.40">
    <property type="entry name" value="SH3 Domains"/>
    <property type="match status" value="1"/>
</dbReference>
<keyword evidence="2" id="KW-0964">Secreted</keyword>
<dbReference type="InterPro" id="IPR003646">
    <property type="entry name" value="SH3-like_bac-type"/>
</dbReference>
<gene>
    <name evidence="7" type="ORF">RWE15_06230</name>
</gene>
<evidence type="ECO:0000256" key="5">
    <source>
        <dbReference type="ARBA" id="ARBA00023316"/>
    </source>
</evidence>
<keyword evidence="3" id="KW-0732">Signal</keyword>
<comment type="subcellular location">
    <subcellularLocation>
        <location evidence="1">Secreted</location>
    </subcellularLocation>
</comment>
<evidence type="ECO:0000256" key="4">
    <source>
        <dbReference type="ARBA" id="ARBA00022801"/>
    </source>
</evidence>
<comment type="caution">
    <text evidence="7">The sequence shown here is derived from an EMBL/GenBank/DDBJ whole genome shotgun (WGS) entry which is preliminary data.</text>
</comment>
<dbReference type="SMART" id="SM00047">
    <property type="entry name" value="LYZ2"/>
    <property type="match status" value="1"/>
</dbReference>
<feature type="domain" description="SH3b" evidence="6">
    <location>
        <begin position="158"/>
        <end position="225"/>
    </location>
</feature>
<dbReference type="Pfam" id="PF08239">
    <property type="entry name" value="SH3_3"/>
    <property type="match status" value="1"/>
</dbReference>
<organism evidence="7 8">
    <name type="scientific">Tigheibacillus halophilus</name>
    <dbReference type="NCBI Taxonomy" id="361280"/>
    <lineage>
        <taxon>Bacteria</taxon>
        <taxon>Bacillati</taxon>
        <taxon>Bacillota</taxon>
        <taxon>Bacilli</taxon>
        <taxon>Bacillales</taxon>
        <taxon>Bacillaceae</taxon>
        <taxon>Tigheibacillus</taxon>
    </lineage>
</organism>
<reference evidence="7 8" key="1">
    <citation type="submission" date="2023-10" db="EMBL/GenBank/DDBJ databases">
        <title>Virgibacillus halophilus 5B73C genome.</title>
        <authorList>
            <person name="Miliotis G."/>
            <person name="Sengupta P."/>
            <person name="Hameed A."/>
            <person name="Chuvochina M."/>
            <person name="Mcdonagh F."/>
            <person name="Simpson A.C."/>
            <person name="Singh N.K."/>
            <person name="Rekha P.D."/>
            <person name="Raman K."/>
            <person name="Hugenholtz P."/>
            <person name="Venkateswaran K."/>
        </authorList>
    </citation>
    <scope>NUCLEOTIDE SEQUENCE [LARGE SCALE GENOMIC DNA]</scope>
    <source>
        <strain evidence="7 8">5B73C</strain>
    </source>
</reference>
<dbReference type="Pfam" id="PF13457">
    <property type="entry name" value="GW"/>
    <property type="match status" value="1"/>
</dbReference>
<evidence type="ECO:0000256" key="3">
    <source>
        <dbReference type="ARBA" id="ARBA00022729"/>
    </source>
</evidence>
<dbReference type="EMBL" id="JAWDIP010000003">
    <property type="protein sequence ID" value="MDY0394153.1"/>
    <property type="molecule type" value="Genomic_DNA"/>
</dbReference>
<dbReference type="Gene3D" id="2.30.30.170">
    <property type="match status" value="2"/>
</dbReference>
<protein>
    <submittedName>
        <fullName evidence="7">Glucosaminidase domain-containing protein</fullName>
    </submittedName>
</protein>
<dbReference type="InterPro" id="IPR038200">
    <property type="entry name" value="GW_dom_sf"/>
</dbReference>
<dbReference type="Gene3D" id="1.10.530.10">
    <property type="match status" value="1"/>
</dbReference>
<evidence type="ECO:0000259" key="6">
    <source>
        <dbReference type="PROSITE" id="PS51781"/>
    </source>
</evidence>
<accession>A0ABU5C5P1</accession>
<evidence type="ECO:0000313" key="7">
    <source>
        <dbReference type="EMBL" id="MDY0394153.1"/>
    </source>
</evidence>
<dbReference type="InterPro" id="IPR025987">
    <property type="entry name" value="GW_dom"/>
</dbReference>